<dbReference type="CDD" id="cd06582">
    <property type="entry name" value="TM_PBP1_LivH_like"/>
    <property type="match status" value="1"/>
</dbReference>
<feature type="transmembrane region" description="Helical" evidence="10">
    <location>
        <begin position="271"/>
        <end position="289"/>
    </location>
</feature>
<feature type="transmembrane region" description="Helical" evidence="10">
    <location>
        <begin position="25"/>
        <end position="47"/>
    </location>
</feature>
<keyword evidence="12" id="KW-1185">Reference proteome</keyword>
<comment type="subcellular location">
    <subcellularLocation>
        <location evidence="1">Cell membrane</location>
        <topology evidence="1">Multi-pass membrane protein</topology>
    </subcellularLocation>
</comment>
<evidence type="ECO:0000256" key="3">
    <source>
        <dbReference type="ARBA" id="ARBA00022475"/>
    </source>
</evidence>
<reference evidence="11 12" key="1">
    <citation type="submission" date="2019-07" db="EMBL/GenBank/DDBJ databases">
        <title>Whole genome shotgun sequence of Reyranella soli NBRC 108950.</title>
        <authorList>
            <person name="Hosoyama A."/>
            <person name="Uohara A."/>
            <person name="Ohji S."/>
            <person name="Ichikawa N."/>
        </authorList>
    </citation>
    <scope>NUCLEOTIDE SEQUENCE [LARGE SCALE GENOMIC DNA]</scope>
    <source>
        <strain evidence="11 12">NBRC 108950</strain>
    </source>
</reference>
<proteinExistence type="inferred from homology"/>
<dbReference type="GO" id="GO:0015192">
    <property type="term" value="F:L-phenylalanine transmembrane transporter activity"/>
    <property type="evidence" value="ECO:0007669"/>
    <property type="project" value="TreeGrafter"/>
</dbReference>
<evidence type="ECO:0000313" key="11">
    <source>
        <dbReference type="EMBL" id="GEP57290.1"/>
    </source>
</evidence>
<dbReference type="GO" id="GO:1903806">
    <property type="term" value="P:L-isoleucine import across plasma membrane"/>
    <property type="evidence" value="ECO:0007669"/>
    <property type="project" value="TreeGrafter"/>
</dbReference>
<dbReference type="InterPro" id="IPR052157">
    <property type="entry name" value="BCAA_transport_permease"/>
</dbReference>
<evidence type="ECO:0000256" key="4">
    <source>
        <dbReference type="ARBA" id="ARBA00022519"/>
    </source>
</evidence>
<evidence type="ECO:0000256" key="5">
    <source>
        <dbReference type="ARBA" id="ARBA00022692"/>
    </source>
</evidence>
<feature type="transmembrane region" description="Helical" evidence="10">
    <location>
        <begin position="218"/>
        <end position="239"/>
    </location>
</feature>
<evidence type="ECO:0000256" key="1">
    <source>
        <dbReference type="ARBA" id="ARBA00004651"/>
    </source>
</evidence>
<evidence type="ECO:0000313" key="12">
    <source>
        <dbReference type="Proteomes" id="UP000321058"/>
    </source>
</evidence>
<dbReference type="GO" id="GO:0015188">
    <property type="term" value="F:L-isoleucine transmembrane transporter activity"/>
    <property type="evidence" value="ECO:0007669"/>
    <property type="project" value="TreeGrafter"/>
</dbReference>
<keyword evidence="3" id="KW-1003">Cell membrane</keyword>
<dbReference type="Proteomes" id="UP000321058">
    <property type="component" value="Unassembled WGS sequence"/>
</dbReference>
<evidence type="ECO:0000256" key="6">
    <source>
        <dbReference type="ARBA" id="ARBA00022970"/>
    </source>
</evidence>
<evidence type="ECO:0000256" key="8">
    <source>
        <dbReference type="ARBA" id="ARBA00023136"/>
    </source>
</evidence>
<comment type="caution">
    <text evidence="11">The sequence shown here is derived from an EMBL/GenBank/DDBJ whole genome shotgun (WGS) entry which is preliminary data.</text>
</comment>
<evidence type="ECO:0000256" key="2">
    <source>
        <dbReference type="ARBA" id="ARBA00022448"/>
    </source>
</evidence>
<sequence>MGKRKRRRSKEQGKTQDMAYFTQQLINAITLGAIYGLIAIGYTMVYGIIGMINFAHGEVFMIGAFISLIGFMICSMLGIGSAPVAIVLVLLISMAFSSVYGWAIERTAYRPLRGSFRLAPLISAIGVSIALQNYVQLVQGARPKPGGQIVSGGFNLFSLDGFDVRISWLQIIIVLVTVVLMGGFTWLIAKTSLGRRQRACEQDMKMAALLGVDVDRTISLTFVLGAALAAVAGMLFLMYYGLIDFFIGFLAGIKAFTAAVLGGIGSLPGAMLGGLLIGLIEVFWAGYFSSEYKDVAAFSILVLVLIFRPTGLLGKPEIEKV</sequence>
<gene>
    <name evidence="11" type="ORF">RSO01_44560</name>
</gene>
<keyword evidence="5 10" id="KW-0812">Transmembrane</keyword>
<dbReference type="GO" id="GO:0005304">
    <property type="term" value="F:L-valine transmembrane transporter activity"/>
    <property type="evidence" value="ECO:0007669"/>
    <property type="project" value="TreeGrafter"/>
</dbReference>
<evidence type="ECO:0000256" key="7">
    <source>
        <dbReference type="ARBA" id="ARBA00022989"/>
    </source>
</evidence>
<feature type="transmembrane region" description="Helical" evidence="10">
    <location>
        <begin position="166"/>
        <end position="189"/>
    </location>
</feature>
<name>A0A512NEB5_9HYPH</name>
<keyword evidence="2" id="KW-0813">Transport</keyword>
<feature type="transmembrane region" description="Helical" evidence="10">
    <location>
        <begin position="116"/>
        <end position="135"/>
    </location>
</feature>
<comment type="similarity">
    <text evidence="9">Belongs to the binding-protein-dependent transport system permease family. LivHM subfamily.</text>
</comment>
<dbReference type="PANTHER" id="PTHR11795:SF371">
    <property type="entry name" value="HIGH-AFFINITY BRANCHED-CHAIN AMINO ACID TRANSPORT SYSTEM PERMEASE PROTEIN LIVH"/>
    <property type="match status" value="1"/>
</dbReference>
<keyword evidence="4" id="KW-0997">Cell inner membrane</keyword>
<keyword evidence="8 10" id="KW-0472">Membrane</keyword>
<feature type="transmembrane region" description="Helical" evidence="10">
    <location>
        <begin position="59"/>
        <end position="79"/>
    </location>
</feature>
<feature type="transmembrane region" description="Helical" evidence="10">
    <location>
        <begin position="295"/>
        <end position="314"/>
    </location>
</feature>
<evidence type="ECO:0000256" key="9">
    <source>
        <dbReference type="ARBA" id="ARBA00037998"/>
    </source>
</evidence>
<dbReference type="InterPro" id="IPR001851">
    <property type="entry name" value="ABC_transp_permease"/>
</dbReference>
<dbReference type="Pfam" id="PF02653">
    <property type="entry name" value="BPD_transp_2"/>
    <property type="match status" value="1"/>
</dbReference>
<dbReference type="EMBL" id="BKAJ01000077">
    <property type="protein sequence ID" value="GEP57290.1"/>
    <property type="molecule type" value="Genomic_DNA"/>
</dbReference>
<keyword evidence="6" id="KW-0029">Amino-acid transport</keyword>
<dbReference type="GO" id="GO:0015190">
    <property type="term" value="F:L-leucine transmembrane transporter activity"/>
    <property type="evidence" value="ECO:0007669"/>
    <property type="project" value="TreeGrafter"/>
</dbReference>
<protein>
    <submittedName>
        <fullName evidence="11">Branched-chain amino acid ABC transporter permease</fullName>
    </submittedName>
</protein>
<organism evidence="11 12">
    <name type="scientific">Reyranella soli</name>
    <dbReference type="NCBI Taxonomy" id="1230389"/>
    <lineage>
        <taxon>Bacteria</taxon>
        <taxon>Pseudomonadati</taxon>
        <taxon>Pseudomonadota</taxon>
        <taxon>Alphaproteobacteria</taxon>
        <taxon>Hyphomicrobiales</taxon>
        <taxon>Reyranellaceae</taxon>
        <taxon>Reyranella</taxon>
    </lineage>
</organism>
<evidence type="ECO:0000256" key="10">
    <source>
        <dbReference type="SAM" id="Phobius"/>
    </source>
</evidence>
<dbReference type="AlphaFoldDB" id="A0A512NEB5"/>
<dbReference type="GO" id="GO:0015808">
    <property type="term" value="P:L-alanine transport"/>
    <property type="evidence" value="ECO:0007669"/>
    <property type="project" value="TreeGrafter"/>
</dbReference>
<dbReference type="GO" id="GO:0042941">
    <property type="term" value="P:D-alanine transmembrane transport"/>
    <property type="evidence" value="ECO:0007669"/>
    <property type="project" value="TreeGrafter"/>
</dbReference>
<dbReference type="PANTHER" id="PTHR11795">
    <property type="entry name" value="BRANCHED-CHAIN AMINO ACID TRANSPORT SYSTEM PERMEASE PROTEIN LIVH"/>
    <property type="match status" value="1"/>
</dbReference>
<dbReference type="GO" id="GO:0005886">
    <property type="term" value="C:plasma membrane"/>
    <property type="evidence" value="ECO:0007669"/>
    <property type="project" value="UniProtKB-SubCell"/>
</dbReference>
<accession>A0A512NEB5</accession>
<keyword evidence="7 10" id="KW-1133">Transmembrane helix</keyword>